<evidence type="ECO:0000256" key="1">
    <source>
        <dbReference type="ARBA" id="ARBA00023002"/>
    </source>
</evidence>
<evidence type="ECO:0000313" key="4">
    <source>
        <dbReference type="EMBL" id="QXT62244.1"/>
    </source>
</evidence>
<dbReference type="RefSeq" id="WP_219080907.1">
    <property type="nucleotide sequence ID" value="NZ_CP079216.1"/>
</dbReference>
<evidence type="ECO:0000259" key="3">
    <source>
        <dbReference type="Pfam" id="PF02826"/>
    </source>
</evidence>
<dbReference type="InterPro" id="IPR006140">
    <property type="entry name" value="D-isomer_DH_NAD-bd"/>
</dbReference>
<dbReference type="Proteomes" id="UP000824504">
    <property type="component" value="Chromosome"/>
</dbReference>
<feature type="domain" description="D-isomer specific 2-hydroxyacid dehydrogenase NAD-binding" evidence="3">
    <location>
        <begin position="100"/>
        <end position="284"/>
    </location>
</feature>
<proteinExistence type="predicted"/>
<name>A0ABX8SH22_9ACTN</name>
<dbReference type="PANTHER" id="PTHR43333:SF1">
    <property type="entry name" value="D-ISOMER SPECIFIC 2-HYDROXYACID DEHYDROGENASE NAD-BINDING DOMAIN-CONTAINING PROTEIN"/>
    <property type="match status" value="1"/>
</dbReference>
<keyword evidence="5" id="KW-1185">Reference proteome</keyword>
<keyword evidence="1" id="KW-0560">Oxidoreductase</keyword>
<dbReference type="Pfam" id="PF02826">
    <property type="entry name" value="2-Hacid_dh_C"/>
    <property type="match status" value="1"/>
</dbReference>
<dbReference type="PANTHER" id="PTHR43333">
    <property type="entry name" value="2-HACID_DH_C DOMAIN-CONTAINING PROTEIN"/>
    <property type="match status" value="1"/>
</dbReference>
<accession>A0ABX8SH22</accession>
<dbReference type="EMBL" id="CP079216">
    <property type="protein sequence ID" value="QXT62244.1"/>
    <property type="molecule type" value="Genomic_DNA"/>
</dbReference>
<gene>
    <name evidence="4" type="ORF">KDB89_10800</name>
</gene>
<keyword evidence="2" id="KW-0520">NAD</keyword>
<evidence type="ECO:0000313" key="5">
    <source>
        <dbReference type="Proteomes" id="UP000824504"/>
    </source>
</evidence>
<protein>
    <recommendedName>
        <fullName evidence="3">D-isomer specific 2-hydroxyacid dehydrogenase NAD-binding domain-containing protein</fullName>
    </recommendedName>
</protein>
<evidence type="ECO:0000256" key="2">
    <source>
        <dbReference type="ARBA" id="ARBA00023027"/>
    </source>
</evidence>
<sequence>MKVLVPDAVRDTMPPIDGVEYVIIPASSPVPDEHLDAEVLVAWGQPPAVLQDAARRMTGLRLVQGFLAGPDSMVAAGFPEGVQLSSGVGLHDGPVAEHALGMALALVRNVPLALQRMCEHAWDPYLNGSVEPRGADGSVSTLNGANVTIWGFGSIASRLAPLLTALGARVTGAARSAGERHGYPVVAEDRLAATLAETDLLVMILPTSPSTAKALDAERLGQLKPGALLVNVGRGSTVDEAALIEALTSGRLAGAAIDVAATEPLPGDSPLWDAPNLLITPHVAGGRPQNPGDLLRHNIDAVLRGEGDVTNPIR</sequence>
<organism evidence="4 5">
    <name type="scientific">Tessaracoccus palaemonis</name>
    <dbReference type="NCBI Taxonomy" id="2829499"/>
    <lineage>
        <taxon>Bacteria</taxon>
        <taxon>Bacillati</taxon>
        <taxon>Actinomycetota</taxon>
        <taxon>Actinomycetes</taxon>
        <taxon>Propionibacteriales</taxon>
        <taxon>Propionibacteriaceae</taxon>
        <taxon>Tessaracoccus</taxon>
    </lineage>
</organism>
<reference evidence="4 5" key="1">
    <citation type="submission" date="2021-07" db="EMBL/GenBank/DDBJ databases">
        <title>complete genome sequencing of Tessaracoccus sp.J1M15.</title>
        <authorList>
            <person name="Bae J.-W."/>
            <person name="Kim D.-y."/>
        </authorList>
    </citation>
    <scope>NUCLEOTIDE SEQUENCE [LARGE SCALE GENOMIC DNA]</scope>
    <source>
        <strain evidence="4 5">J1M15</strain>
    </source>
</reference>